<organism evidence="1 2">
    <name type="scientific">Acidisarcina polymorpha</name>
    <dbReference type="NCBI Taxonomy" id="2211140"/>
    <lineage>
        <taxon>Bacteria</taxon>
        <taxon>Pseudomonadati</taxon>
        <taxon>Acidobacteriota</taxon>
        <taxon>Terriglobia</taxon>
        <taxon>Terriglobales</taxon>
        <taxon>Acidobacteriaceae</taxon>
        <taxon>Acidisarcina</taxon>
    </lineage>
</organism>
<evidence type="ECO:0000313" key="2">
    <source>
        <dbReference type="Proteomes" id="UP000253606"/>
    </source>
</evidence>
<evidence type="ECO:0000313" key="1">
    <source>
        <dbReference type="EMBL" id="AXC10454.1"/>
    </source>
</evidence>
<dbReference type="AlphaFoldDB" id="A0A2Z5FVD0"/>
<name>A0A2Z5FVD0_9BACT</name>
<sequence length="42" mass="4628">MQLGSAFQQLAASNCLATHLKVPVSNGERNVENPDELLKTRF</sequence>
<accession>A0A2Z5FVD0</accession>
<proteinExistence type="predicted"/>
<dbReference type="KEGG" id="abas:ACPOL_1104"/>
<dbReference type="EMBL" id="CP030840">
    <property type="protein sequence ID" value="AXC10454.1"/>
    <property type="molecule type" value="Genomic_DNA"/>
</dbReference>
<keyword evidence="2" id="KW-1185">Reference proteome</keyword>
<gene>
    <name evidence="1" type="ORF">ACPOL_1104</name>
</gene>
<dbReference type="Proteomes" id="UP000253606">
    <property type="component" value="Chromosome"/>
</dbReference>
<protein>
    <submittedName>
        <fullName evidence="1">Uncharacterized protein</fullName>
    </submittedName>
</protein>
<reference evidence="1 2" key="1">
    <citation type="journal article" date="2018" name="Front. Microbiol.">
        <title>Hydrolytic Capabilities as a Key to Environmental Success: Chitinolytic and Cellulolytic Acidobacteria From Acidic Sub-arctic Soils and Boreal Peatlands.</title>
        <authorList>
            <person name="Belova S.E."/>
            <person name="Ravin N.V."/>
            <person name="Pankratov T.A."/>
            <person name="Rakitin A.L."/>
            <person name="Ivanova A.A."/>
            <person name="Beletsky A.V."/>
            <person name="Mardanov A.V."/>
            <person name="Sinninghe Damste J.S."/>
            <person name="Dedysh S.N."/>
        </authorList>
    </citation>
    <scope>NUCLEOTIDE SEQUENCE [LARGE SCALE GENOMIC DNA]</scope>
    <source>
        <strain evidence="1 2">SBC82</strain>
    </source>
</reference>